<name>Q1YZ54_9GAMM</name>
<accession>Q1YZ54</accession>
<comment type="caution">
    <text evidence="2">The sequence shown here is derived from an EMBL/GenBank/DDBJ whole genome shotgun (WGS) entry which is preliminary data.</text>
</comment>
<gene>
    <name evidence="2" type="primary">dnaK</name>
    <name evidence="2" type="ORF">P3TCK_18554</name>
</gene>
<evidence type="ECO:0000313" key="2">
    <source>
        <dbReference type="EMBL" id="EAS41603.1"/>
    </source>
</evidence>
<dbReference type="AlphaFoldDB" id="Q1YZ54"/>
<dbReference type="Proteomes" id="UP000003789">
    <property type="component" value="Unassembled WGS sequence"/>
</dbReference>
<dbReference type="HOGENOM" id="CLU_3219939_0_0_6"/>
<evidence type="ECO:0000313" key="3">
    <source>
        <dbReference type="Proteomes" id="UP000003789"/>
    </source>
</evidence>
<dbReference type="EMBL" id="AAPH01000032">
    <property type="protein sequence ID" value="EAS41603.1"/>
    <property type="molecule type" value="Genomic_DNA"/>
</dbReference>
<organism evidence="2 3">
    <name type="scientific">Photobacterium profundum 3TCK</name>
    <dbReference type="NCBI Taxonomy" id="314280"/>
    <lineage>
        <taxon>Bacteria</taxon>
        <taxon>Pseudomonadati</taxon>
        <taxon>Pseudomonadota</taxon>
        <taxon>Gammaproteobacteria</taxon>
        <taxon>Vibrionales</taxon>
        <taxon>Vibrionaceae</taxon>
        <taxon>Photobacterium</taxon>
    </lineage>
</organism>
<proteinExistence type="predicted"/>
<protein>
    <submittedName>
        <fullName evidence="2">Molecular chaperone DnaK</fullName>
    </submittedName>
</protein>
<evidence type="ECO:0000256" key="1">
    <source>
        <dbReference type="SAM" id="MobiDB-lite"/>
    </source>
</evidence>
<sequence>MTLMLAACASQPEESNEQDDEKHPLIEIHETLRIFNFISYFFKQ</sequence>
<feature type="region of interest" description="Disordered" evidence="1">
    <location>
        <begin position="1"/>
        <end position="23"/>
    </location>
</feature>
<reference evidence="2 3" key="1">
    <citation type="submission" date="2006-03" db="EMBL/GenBank/DDBJ databases">
        <authorList>
            <person name="Bartlett D.H."/>
            <person name="Valle G."/>
            <person name="Lauro F.M."/>
            <person name="Vezzi A."/>
            <person name="Simonato F."/>
            <person name="Eloe E."/>
            <person name="Vitulo N."/>
            <person name="Stratton T.K."/>
            <person name="D'angelo M."/>
            <person name="Ferriera S."/>
            <person name="Johnson J."/>
            <person name="Kravitz S."/>
            <person name="Beeson K."/>
            <person name="Sutton G."/>
            <person name="Rogers Y."/>
            <person name="Friedman R."/>
            <person name="Frazier M."/>
            <person name="Venter J.C."/>
        </authorList>
    </citation>
    <scope>NUCLEOTIDE SEQUENCE [LARGE SCALE GENOMIC DNA]</scope>
    <source>
        <strain evidence="2 3">3TCK</strain>
    </source>
</reference>